<dbReference type="KEGG" id="mha:HF1_10400"/>
<dbReference type="EMBL" id="FR773153">
    <property type="protein sequence ID" value="CBY93048.1"/>
    <property type="molecule type" value="Genomic_DNA"/>
</dbReference>
<reference evidence="1 2" key="1">
    <citation type="journal article" date="2011" name="J. Bacteriol.">
        <title>Complete genome sequence of Mycoplasma haemofelis, a hemotropic mycoplasma.</title>
        <authorList>
            <person name="Barker E.N."/>
            <person name="Helps C.R."/>
            <person name="Peters I.R."/>
            <person name="Darby A.C."/>
            <person name="Radford A.D."/>
            <person name="Tasker S."/>
        </authorList>
    </citation>
    <scope>NUCLEOTIDE SEQUENCE [LARGE SCALE GENOMIC DNA]</scope>
    <source>
        <strain evidence="1 2">Langford 1</strain>
    </source>
</reference>
<dbReference type="OrthoDB" id="9862483at2"/>
<evidence type="ECO:0000313" key="1">
    <source>
        <dbReference type="EMBL" id="CBY93048.1"/>
    </source>
</evidence>
<name>E8ZIS7_MYCHL</name>
<dbReference type="HOGENOM" id="CLU_111546_2_0_14"/>
<dbReference type="AlphaFoldDB" id="E8ZIS7"/>
<proteinExistence type="predicted"/>
<keyword evidence="2" id="KW-1185">Reference proteome</keyword>
<organism evidence="1 2">
    <name type="scientific">Mycoplasma haemofelis (strain Langford 1)</name>
    <name type="common">Haemobartonella felis</name>
    <dbReference type="NCBI Taxonomy" id="941640"/>
    <lineage>
        <taxon>Bacteria</taxon>
        <taxon>Bacillati</taxon>
        <taxon>Mycoplasmatota</taxon>
        <taxon>Mollicutes</taxon>
        <taxon>Mycoplasmataceae</taxon>
        <taxon>Mycoplasma</taxon>
    </lineage>
</organism>
<gene>
    <name evidence="1" type="ORF">HF1_10400</name>
</gene>
<protein>
    <submittedName>
        <fullName evidence="1">Uncharacterized protein</fullName>
    </submittedName>
</protein>
<accession>E8ZIS7</accession>
<dbReference type="Proteomes" id="UP000008637">
    <property type="component" value="Chromosome"/>
</dbReference>
<sequence>MSYALLKFAGLGGVATVAGGGITVGAMKLIESSNKSTPAKEELKSPKATTLKEVRCVIYESKKPEEGGEPKKLKELLKKFESKEKFFEELTSRPSSEGGDTFKNEVSNACENKDGKKNVGGNVYVWYEESGTNKTWTYDLQMHGDTDWVTVTGITKTFENKGSTV</sequence>
<evidence type="ECO:0000313" key="2">
    <source>
        <dbReference type="Proteomes" id="UP000008637"/>
    </source>
</evidence>